<keyword evidence="3 9" id="KW-0812">Transmembrane</keyword>
<dbReference type="Proteomes" id="UP001497392">
    <property type="component" value="Unassembled WGS sequence"/>
</dbReference>
<protein>
    <submittedName>
        <fullName evidence="10">G1730 protein</fullName>
    </submittedName>
</protein>
<keyword evidence="6 9" id="KW-0472">Membrane</keyword>
<keyword evidence="5" id="KW-0443">Lipid metabolism</keyword>
<evidence type="ECO:0000256" key="9">
    <source>
        <dbReference type="SAM" id="Phobius"/>
    </source>
</evidence>
<proteinExistence type="inferred from homology"/>
<accession>A0ABP1FIN4</accession>
<keyword evidence="7" id="KW-1208">Phospholipid metabolism</keyword>
<evidence type="ECO:0000256" key="7">
    <source>
        <dbReference type="ARBA" id="ARBA00023264"/>
    </source>
</evidence>
<name>A0ABP1FIN4_9CHLO</name>
<keyword evidence="4 9" id="KW-1133">Transmembrane helix</keyword>
<dbReference type="EMBL" id="CAXHTA020000002">
    <property type="protein sequence ID" value="CAL5219819.1"/>
    <property type="molecule type" value="Genomic_DNA"/>
</dbReference>
<dbReference type="InterPro" id="IPR048254">
    <property type="entry name" value="CDP_ALCOHOL_P_TRANSF_CS"/>
</dbReference>
<comment type="caution">
    <text evidence="10">The sequence shown here is derived from an EMBL/GenBank/DDBJ whole genome shotgun (WGS) entry which is preliminary data.</text>
</comment>
<feature type="transmembrane region" description="Helical" evidence="9">
    <location>
        <begin position="161"/>
        <end position="189"/>
    </location>
</feature>
<dbReference type="Gene3D" id="1.20.120.1760">
    <property type="match status" value="1"/>
</dbReference>
<organism evidence="10 11">
    <name type="scientific">Coccomyxa viridis</name>
    <dbReference type="NCBI Taxonomy" id="1274662"/>
    <lineage>
        <taxon>Eukaryota</taxon>
        <taxon>Viridiplantae</taxon>
        <taxon>Chlorophyta</taxon>
        <taxon>core chlorophytes</taxon>
        <taxon>Trebouxiophyceae</taxon>
        <taxon>Trebouxiophyceae incertae sedis</taxon>
        <taxon>Coccomyxaceae</taxon>
        <taxon>Coccomyxa</taxon>
    </lineage>
</organism>
<evidence type="ECO:0000256" key="3">
    <source>
        <dbReference type="ARBA" id="ARBA00022692"/>
    </source>
</evidence>
<evidence type="ECO:0000256" key="2">
    <source>
        <dbReference type="ARBA" id="ARBA00022679"/>
    </source>
</evidence>
<evidence type="ECO:0000256" key="1">
    <source>
        <dbReference type="ARBA" id="ARBA00004141"/>
    </source>
</evidence>
<evidence type="ECO:0000256" key="8">
    <source>
        <dbReference type="RuleBase" id="RU003750"/>
    </source>
</evidence>
<keyword evidence="11" id="KW-1185">Reference proteome</keyword>
<sequence length="204" mass="22527">MAHNTKDVLLYIPNIVGYVRLALLVLAIGIGREQQYYIAFYLLVINFALDAVDGILARALHQESGFGAWLDVVVDNISRGAVWCWAVEGPLAIVPVAIEFLTFASTQKWGGAAWKTGCFSNAPWWAAAVMKDGFRTPAGALSVAGLFGLPLWLWCRRFLPGFWFGSFSIGVVLIGGRLLAGSVELWVLFQHLRTTLRQDIQTQQ</sequence>
<feature type="transmembrane region" description="Helical" evidence="9">
    <location>
        <begin position="9"/>
        <end position="30"/>
    </location>
</feature>
<evidence type="ECO:0000256" key="4">
    <source>
        <dbReference type="ARBA" id="ARBA00022989"/>
    </source>
</evidence>
<dbReference type="PROSITE" id="PS00379">
    <property type="entry name" value="CDP_ALCOHOL_P_TRANSF"/>
    <property type="match status" value="1"/>
</dbReference>
<evidence type="ECO:0000313" key="10">
    <source>
        <dbReference type="EMBL" id="CAL5219819.1"/>
    </source>
</evidence>
<comment type="subcellular location">
    <subcellularLocation>
        <location evidence="1">Membrane</location>
        <topology evidence="1">Multi-pass membrane protein</topology>
    </subcellularLocation>
</comment>
<evidence type="ECO:0000256" key="5">
    <source>
        <dbReference type="ARBA" id="ARBA00023098"/>
    </source>
</evidence>
<evidence type="ECO:0000256" key="6">
    <source>
        <dbReference type="ARBA" id="ARBA00023136"/>
    </source>
</evidence>
<keyword evidence="2 8" id="KW-0808">Transferase</keyword>
<gene>
    <name evidence="10" type="primary">g1730</name>
    <name evidence="10" type="ORF">VP750_LOCUS1478</name>
</gene>
<dbReference type="InterPro" id="IPR000462">
    <property type="entry name" value="CDP-OH_P_trans"/>
</dbReference>
<dbReference type="Pfam" id="PF01066">
    <property type="entry name" value="CDP-OH_P_transf"/>
    <property type="match status" value="1"/>
</dbReference>
<dbReference type="PANTHER" id="PTHR15362:SF13">
    <property type="entry name" value="SI:CH1073-145M9.1"/>
    <property type="match status" value="1"/>
</dbReference>
<dbReference type="InterPro" id="IPR043130">
    <property type="entry name" value="CDP-OH_PTrfase_TM_dom"/>
</dbReference>
<evidence type="ECO:0000313" key="11">
    <source>
        <dbReference type="Proteomes" id="UP001497392"/>
    </source>
</evidence>
<reference evidence="10 11" key="1">
    <citation type="submission" date="2024-06" db="EMBL/GenBank/DDBJ databases">
        <authorList>
            <person name="Kraege A."/>
            <person name="Thomma B."/>
        </authorList>
    </citation>
    <scope>NUCLEOTIDE SEQUENCE [LARGE SCALE GENOMIC DNA]</scope>
</reference>
<feature type="transmembrane region" description="Helical" evidence="9">
    <location>
        <begin position="36"/>
        <end position="56"/>
    </location>
</feature>
<dbReference type="PANTHER" id="PTHR15362">
    <property type="entry name" value="PHOSPHATIDYLINOSITOL SYNTHASE"/>
    <property type="match status" value="1"/>
</dbReference>
<feature type="transmembrane region" description="Helical" evidence="9">
    <location>
        <begin position="138"/>
        <end position="155"/>
    </location>
</feature>
<comment type="similarity">
    <text evidence="8">Belongs to the CDP-alcohol phosphatidyltransferase class-I family.</text>
</comment>